<proteinExistence type="predicted"/>
<reference evidence="3 4" key="1">
    <citation type="submission" date="2021-06" db="EMBL/GenBank/DDBJ databases">
        <title>Caerostris extrusa draft genome.</title>
        <authorList>
            <person name="Kono N."/>
            <person name="Arakawa K."/>
        </authorList>
    </citation>
    <scope>NUCLEOTIDE SEQUENCE [LARGE SCALE GENOMIC DNA]</scope>
</reference>
<comment type="caution">
    <text evidence="3">The sequence shown here is derived from an EMBL/GenBank/DDBJ whole genome shotgun (WGS) entry which is preliminary data.</text>
</comment>
<dbReference type="Proteomes" id="UP001054945">
    <property type="component" value="Unassembled WGS sequence"/>
</dbReference>
<dbReference type="AlphaFoldDB" id="A0AAV4S153"/>
<sequence>MKPFERNRKEGCDTELKEDGDSGNEGSDYLIERWHTVKSSSGGSQSPRSGVVIGGKLPDGVTVSGEWAIRPSREESEAVFPLEGGLSHVLTIASQLCRQRLPAPSPVKCTRPIFVAFFAYTTPRVCDFYVSFYCFFLLHTLDFCGGRDRHVRLDSRPPVHVDGSRILRSPSPGVVIAADNGAFIRSHCQKTQRTSTAKPISLLASSMELIMENHHTNGTNGEQDPSLIQYESSLYKFKGNFFVYLCSSTSVFTVVLCSCVMLSVKYLGLSYNLHRPSKSADISWALFVYLCYGSCLQVSDEICLLFRCGEKMYFI</sequence>
<accession>A0AAV4S153</accession>
<keyword evidence="4" id="KW-1185">Reference proteome</keyword>
<evidence type="ECO:0000313" key="4">
    <source>
        <dbReference type="Proteomes" id="UP001054945"/>
    </source>
</evidence>
<organism evidence="3 4">
    <name type="scientific">Caerostris extrusa</name>
    <name type="common">Bark spider</name>
    <name type="synonym">Caerostris bankana</name>
    <dbReference type="NCBI Taxonomy" id="172846"/>
    <lineage>
        <taxon>Eukaryota</taxon>
        <taxon>Metazoa</taxon>
        <taxon>Ecdysozoa</taxon>
        <taxon>Arthropoda</taxon>
        <taxon>Chelicerata</taxon>
        <taxon>Arachnida</taxon>
        <taxon>Araneae</taxon>
        <taxon>Araneomorphae</taxon>
        <taxon>Entelegynae</taxon>
        <taxon>Araneoidea</taxon>
        <taxon>Araneidae</taxon>
        <taxon>Caerostris</taxon>
    </lineage>
</organism>
<protein>
    <submittedName>
        <fullName evidence="3">Uncharacterized protein</fullName>
    </submittedName>
</protein>
<gene>
    <name evidence="3" type="ORF">CEXT_98421</name>
</gene>
<evidence type="ECO:0000256" key="1">
    <source>
        <dbReference type="SAM" id="MobiDB-lite"/>
    </source>
</evidence>
<feature type="transmembrane region" description="Helical" evidence="2">
    <location>
        <begin position="241"/>
        <end position="264"/>
    </location>
</feature>
<evidence type="ECO:0000313" key="3">
    <source>
        <dbReference type="EMBL" id="GIY27694.1"/>
    </source>
</evidence>
<keyword evidence="2" id="KW-0812">Transmembrane</keyword>
<dbReference type="EMBL" id="BPLR01008843">
    <property type="protein sequence ID" value="GIY27694.1"/>
    <property type="molecule type" value="Genomic_DNA"/>
</dbReference>
<evidence type="ECO:0000256" key="2">
    <source>
        <dbReference type="SAM" id="Phobius"/>
    </source>
</evidence>
<name>A0AAV4S153_CAEEX</name>
<keyword evidence="2" id="KW-0472">Membrane</keyword>
<feature type="region of interest" description="Disordered" evidence="1">
    <location>
        <begin position="1"/>
        <end position="28"/>
    </location>
</feature>
<feature type="transmembrane region" description="Helical" evidence="2">
    <location>
        <begin position="284"/>
        <end position="306"/>
    </location>
</feature>
<feature type="compositionally biased region" description="Basic and acidic residues" evidence="1">
    <location>
        <begin position="1"/>
        <end position="20"/>
    </location>
</feature>
<keyword evidence="2" id="KW-1133">Transmembrane helix</keyword>